<dbReference type="RefSeq" id="WP_341369518.1">
    <property type="nucleotide sequence ID" value="NZ_JBBPCO010000001.1"/>
</dbReference>
<name>A0ABU9D664_9PROT</name>
<dbReference type="EMBL" id="JBBPCO010000001">
    <property type="protein sequence ID" value="MEK8088456.1"/>
    <property type="molecule type" value="Genomic_DNA"/>
</dbReference>
<sequence length="126" mass="14342">MQLSEQLFREQTLASLMRAAEERPETTALRLSVNRLQELIDTMSQSVRQLSRDDLEECTKTLLLELAYYKVKHTIATSEALLEISQLSTTKLTKVLTEANNELLQVQEQVRIGNTNVVHFKGKLPA</sequence>
<comment type="caution">
    <text evidence="1">The sequence shown here is derived from an EMBL/GenBank/DDBJ whole genome shotgun (WGS) entry which is preliminary data.</text>
</comment>
<proteinExistence type="predicted"/>
<keyword evidence="2" id="KW-1185">Reference proteome</keyword>
<evidence type="ECO:0000313" key="1">
    <source>
        <dbReference type="EMBL" id="MEK8088456.1"/>
    </source>
</evidence>
<protein>
    <submittedName>
        <fullName evidence="1">Uncharacterized protein</fullName>
    </submittedName>
</protein>
<accession>A0ABU9D664</accession>
<reference evidence="1 2" key="1">
    <citation type="submission" date="2024-04" db="EMBL/GenBank/DDBJ databases">
        <authorList>
            <person name="Abashina T."/>
            <person name="Shaikin A."/>
        </authorList>
    </citation>
    <scope>NUCLEOTIDE SEQUENCE [LARGE SCALE GENOMIC DNA]</scope>
    <source>
        <strain evidence="1 2">AAFK</strain>
    </source>
</reference>
<evidence type="ECO:0000313" key="2">
    <source>
        <dbReference type="Proteomes" id="UP001446205"/>
    </source>
</evidence>
<gene>
    <name evidence="1" type="ORF">WOB96_01635</name>
</gene>
<dbReference type="Proteomes" id="UP001446205">
    <property type="component" value="Unassembled WGS sequence"/>
</dbReference>
<organism evidence="1 2">
    <name type="scientific">Thermithiobacillus plumbiphilus</name>
    <dbReference type="NCBI Taxonomy" id="1729899"/>
    <lineage>
        <taxon>Bacteria</taxon>
        <taxon>Pseudomonadati</taxon>
        <taxon>Pseudomonadota</taxon>
        <taxon>Acidithiobacillia</taxon>
        <taxon>Acidithiobacillales</taxon>
        <taxon>Thermithiobacillaceae</taxon>
        <taxon>Thermithiobacillus</taxon>
    </lineage>
</organism>